<feature type="compositionally biased region" description="Basic and acidic residues" evidence="1">
    <location>
        <begin position="46"/>
        <end position="65"/>
    </location>
</feature>
<evidence type="ECO:0000313" key="3">
    <source>
        <dbReference type="Proteomes" id="UP001642483"/>
    </source>
</evidence>
<comment type="caution">
    <text evidence="2">The sequence shown here is derived from an EMBL/GenBank/DDBJ whole genome shotgun (WGS) entry which is preliminary data.</text>
</comment>
<organism evidence="2 3">
    <name type="scientific">Clavelina lepadiformis</name>
    <name type="common">Light-bulb sea squirt</name>
    <name type="synonym">Ascidia lepadiformis</name>
    <dbReference type="NCBI Taxonomy" id="159417"/>
    <lineage>
        <taxon>Eukaryota</taxon>
        <taxon>Metazoa</taxon>
        <taxon>Chordata</taxon>
        <taxon>Tunicata</taxon>
        <taxon>Ascidiacea</taxon>
        <taxon>Aplousobranchia</taxon>
        <taxon>Clavelinidae</taxon>
        <taxon>Clavelina</taxon>
    </lineage>
</organism>
<proteinExistence type="predicted"/>
<sequence>MPLQKCKFNTKQTYYIQYQLYLVVSISDSTRRPPEQATPRRSKSNATDREASDERENKTEQECTSHTRAGMKYLKKM</sequence>
<accession>A0ABP0GG46</accession>
<reference evidence="2 3" key="1">
    <citation type="submission" date="2024-02" db="EMBL/GenBank/DDBJ databases">
        <authorList>
            <person name="Daric V."/>
            <person name="Darras S."/>
        </authorList>
    </citation>
    <scope>NUCLEOTIDE SEQUENCE [LARGE SCALE GENOMIC DNA]</scope>
</reference>
<evidence type="ECO:0000256" key="1">
    <source>
        <dbReference type="SAM" id="MobiDB-lite"/>
    </source>
</evidence>
<feature type="region of interest" description="Disordered" evidence="1">
    <location>
        <begin position="27"/>
        <end position="77"/>
    </location>
</feature>
<evidence type="ECO:0000313" key="2">
    <source>
        <dbReference type="EMBL" id="CAK8689821.1"/>
    </source>
</evidence>
<dbReference type="Proteomes" id="UP001642483">
    <property type="component" value="Unassembled WGS sequence"/>
</dbReference>
<gene>
    <name evidence="2" type="ORF">CVLEPA_LOCUS21787</name>
</gene>
<protein>
    <submittedName>
        <fullName evidence="2">Uncharacterized protein</fullName>
    </submittedName>
</protein>
<keyword evidence="3" id="KW-1185">Reference proteome</keyword>
<dbReference type="EMBL" id="CAWYQH010000110">
    <property type="protein sequence ID" value="CAK8689821.1"/>
    <property type="molecule type" value="Genomic_DNA"/>
</dbReference>
<name>A0ABP0GG46_CLALP</name>